<accession>A0A8B6BMU5</accession>
<evidence type="ECO:0000256" key="4">
    <source>
        <dbReference type="ARBA" id="ARBA00022692"/>
    </source>
</evidence>
<dbReference type="GO" id="GO:0009101">
    <property type="term" value="P:glycoprotein biosynthetic process"/>
    <property type="evidence" value="ECO:0007669"/>
    <property type="project" value="UniProtKB-ARBA"/>
</dbReference>
<dbReference type="Gene3D" id="3.40.50.300">
    <property type="entry name" value="P-loop containing nucleotide triphosphate hydrolases"/>
    <property type="match status" value="1"/>
</dbReference>
<keyword evidence="5" id="KW-0735">Signal-anchor</keyword>
<organism evidence="12 13">
    <name type="scientific">Mytilus galloprovincialis</name>
    <name type="common">Mediterranean mussel</name>
    <dbReference type="NCBI Taxonomy" id="29158"/>
    <lineage>
        <taxon>Eukaryota</taxon>
        <taxon>Metazoa</taxon>
        <taxon>Spiralia</taxon>
        <taxon>Lophotrochozoa</taxon>
        <taxon>Mollusca</taxon>
        <taxon>Bivalvia</taxon>
        <taxon>Autobranchia</taxon>
        <taxon>Pteriomorphia</taxon>
        <taxon>Mytilida</taxon>
        <taxon>Mytiloidea</taxon>
        <taxon>Mytilidae</taxon>
        <taxon>Mytilinae</taxon>
        <taxon>Mytilus</taxon>
    </lineage>
</organism>
<dbReference type="OrthoDB" id="10019582at2759"/>
<dbReference type="InterPro" id="IPR005331">
    <property type="entry name" value="Sulfotransferase"/>
</dbReference>
<protein>
    <submittedName>
        <fullName evidence="12">Heparan sulfate 2-O-sulfotransferase HS2ST1</fullName>
        <ecNumber evidence="12">2.8.2.-</ecNumber>
    </submittedName>
</protein>
<dbReference type="SUPFAM" id="SSF52540">
    <property type="entry name" value="P-loop containing nucleoside triphosphate hydrolases"/>
    <property type="match status" value="1"/>
</dbReference>
<dbReference type="GO" id="GO:0000139">
    <property type="term" value="C:Golgi membrane"/>
    <property type="evidence" value="ECO:0007669"/>
    <property type="project" value="UniProtKB-SubCell"/>
</dbReference>
<dbReference type="PANTHER" id="PTHR12129">
    <property type="entry name" value="HEPARAN SULFATE 2-O-SULFOTRANSFERASE"/>
    <property type="match status" value="1"/>
</dbReference>
<name>A0A8B6BMU5_MYTGA</name>
<sequence length="698" mass="80323">MTTSPRLMQNLANARMANNTSITAAAEVTRLVRQHFDPPPASPYRYRKVCQKTSQTLLHERPENTWQENYERRDHHMKCGYYSLPNEPYRNVGGQFDLDPYDLVLKTISKNLDVKVWDARSRQGTATKSRRTPQKKRRQSLLPPISHEKRAKSPTKSECQLLEDKQSDGGISTIKDQIIDLQTAKKYVLAGQSFENFIKQLQDMKANKVKSIKKNEMVLIPMSDHSMELTDTQLQSTPTPLFGKSPVISFSTNKKNLEVKNITPTSMENDRKEGTHIRLQPIENNPAIIQDVLSVQDTGSARPESSKMTMIESRKMSVYLRSTTSVMAVMDLQAAARERKERIKRIHMEYLEAVNIVLNSLYNMKTKDLKSKVKRAVADIQGTDVAVGHPRHLSQASDQILGQFEYKVELTGKTDEDLVIIYNRVPKTGSTSFAGIAYDLCFRNKFHVLHVNTTKNIHVLPLSDQVRFVQNVTRWNSMKPAMYHGHLAFLDFSKFGVAKKPLYINIIRKPLDRLVSYYYFVRYGDDFRPSLRRRKAGNTETFDECVAKGGNDCDPVHLWLQIPFFCGQDAECWNPGSSWALERAKYNILQNYLVVGVTEQLGDFIAVIEATLPRFFRGAVALFNEGRKSHLRKTSHKIPPKPETVKRLQSTQVWKMEQAFYEFVQEHFEFTKNQIFEIVDGAYVEKGNLFHYEKIRPR</sequence>
<dbReference type="EC" id="2.8.2.-" evidence="12"/>
<dbReference type="GO" id="GO:0004394">
    <property type="term" value="F:heparan sulfate 2-sulfotransferase activity"/>
    <property type="evidence" value="ECO:0007669"/>
    <property type="project" value="TreeGrafter"/>
</dbReference>
<keyword evidence="10" id="KW-0325">Glycoprotein</keyword>
<evidence type="ECO:0000256" key="7">
    <source>
        <dbReference type="ARBA" id="ARBA00023034"/>
    </source>
</evidence>
<keyword evidence="6" id="KW-1133">Transmembrane helix</keyword>
<evidence type="ECO:0000313" key="13">
    <source>
        <dbReference type="Proteomes" id="UP000596742"/>
    </source>
</evidence>
<keyword evidence="13" id="KW-1185">Reference proteome</keyword>
<gene>
    <name evidence="12" type="ORF">MGAL_10B005259</name>
</gene>
<evidence type="ECO:0000313" key="12">
    <source>
        <dbReference type="EMBL" id="VDH92589.1"/>
    </source>
</evidence>
<evidence type="ECO:0000256" key="11">
    <source>
        <dbReference type="SAM" id="MobiDB-lite"/>
    </source>
</evidence>
<keyword evidence="9" id="KW-1015">Disulfide bond</keyword>
<feature type="region of interest" description="Disordered" evidence="11">
    <location>
        <begin position="121"/>
        <end position="158"/>
    </location>
</feature>
<dbReference type="AlphaFoldDB" id="A0A8B6BMU5"/>
<reference evidence="12" key="1">
    <citation type="submission" date="2018-11" db="EMBL/GenBank/DDBJ databases">
        <authorList>
            <person name="Alioto T."/>
            <person name="Alioto T."/>
        </authorList>
    </citation>
    <scope>NUCLEOTIDE SEQUENCE</scope>
</reference>
<dbReference type="FunFam" id="3.40.50.300:FF:001418">
    <property type="entry name" value="Heparan sulfate 2-o-sulfotransferase"/>
    <property type="match status" value="1"/>
</dbReference>
<dbReference type="Proteomes" id="UP000596742">
    <property type="component" value="Unassembled WGS sequence"/>
</dbReference>
<feature type="compositionally biased region" description="Basic residues" evidence="11">
    <location>
        <begin position="128"/>
        <end position="139"/>
    </location>
</feature>
<evidence type="ECO:0000256" key="8">
    <source>
        <dbReference type="ARBA" id="ARBA00023136"/>
    </source>
</evidence>
<keyword evidence="4" id="KW-0812">Transmembrane</keyword>
<dbReference type="Pfam" id="PF03567">
    <property type="entry name" value="Sulfotransfer_2"/>
    <property type="match status" value="1"/>
</dbReference>
<evidence type="ECO:0000256" key="6">
    <source>
        <dbReference type="ARBA" id="ARBA00022989"/>
    </source>
</evidence>
<proteinExistence type="inferred from homology"/>
<evidence type="ECO:0000256" key="10">
    <source>
        <dbReference type="ARBA" id="ARBA00023180"/>
    </source>
</evidence>
<comment type="caution">
    <text evidence="12">The sequence shown here is derived from an EMBL/GenBank/DDBJ whole genome shotgun (WGS) entry which is preliminary data.</text>
</comment>
<dbReference type="InterPro" id="IPR007734">
    <property type="entry name" value="Heparan_SO4_2-O-STrfase"/>
</dbReference>
<evidence type="ECO:0000256" key="3">
    <source>
        <dbReference type="ARBA" id="ARBA00022679"/>
    </source>
</evidence>
<keyword evidence="8" id="KW-0472">Membrane</keyword>
<dbReference type="PANTHER" id="PTHR12129:SF17">
    <property type="entry name" value="HEPARAN SULFATE 2-O-SULFOTRANSFERASE 1"/>
    <property type="match status" value="1"/>
</dbReference>
<keyword evidence="3 12" id="KW-0808">Transferase</keyword>
<evidence type="ECO:0000256" key="1">
    <source>
        <dbReference type="ARBA" id="ARBA00004323"/>
    </source>
</evidence>
<evidence type="ECO:0000256" key="5">
    <source>
        <dbReference type="ARBA" id="ARBA00022968"/>
    </source>
</evidence>
<keyword evidence="7" id="KW-0333">Golgi apparatus</keyword>
<dbReference type="InterPro" id="IPR027417">
    <property type="entry name" value="P-loop_NTPase"/>
</dbReference>
<dbReference type="EMBL" id="UYJE01000352">
    <property type="protein sequence ID" value="VDH92589.1"/>
    <property type="molecule type" value="Genomic_DNA"/>
</dbReference>
<comment type="similarity">
    <text evidence="2">Belongs to the sulfotransferase 3 family.</text>
</comment>
<evidence type="ECO:0000256" key="2">
    <source>
        <dbReference type="ARBA" id="ARBA00010569"/>
    </source>
</evidence>
<evidence type="ECO:0000256" key="9">
    <source>
        <dbReference type="ARBA" id="ARBA00023157"/>
    </source>
</evidence>
<comment type="subcellular location">
    <subcellularLocation>
        <location evidence="1">Golgi apparatus membrane</location>
        <topology evidence="1">Single-pass type II membrane protein</topology>
    </subcellularLocation>
</comment>